<feature type="region of interest" description="Disordered" evidence="1">
    <location>
        <begin position="198"/>
        <end position="220"/>
    </location>
</feature>
<organism evidence="2 3">
    <name type="scientific">Eragrostis curvula</name>
    <name type="common">weeping love grass</name>
    <dbReference type="NCBI Taxonomy" id="38414"/>
    <lineage>
        <taxon>Eukaryota</taxon>
        <taxon>Viridiplantae</taxon>
        <taxon>Streptophyta</taxon>
        <taxon>Embryophyta</taxon>
        <taxon>Tracheophyta</taxon>
        <taxon>Spermatophyta</taxon>
        <taxon>Magnoliopsida</taxon>
        <taxon>Liliopsida</taxon>
        <taxon>Poales</taxon>
        <taxon>Poaceae</taxon>
        <taxon>PACMAD clade</taxon>
        <taxon>Chloridoideae</taxon>
        <taxon>Eragrostideae</taxon>
        <taxon>Eragrostidinae</taxon>
        <taxon>Eragrostis</taxon>
    </lineage>
</organism>
<dbReference type="Proteomes" id="UP000324897">
    <property type="component" value="Chromosome 4"/>
</dbReference>
<protein>
    <submittedName>
        <fullName evidence="2">Uncharacterized protein</fullName>
    </submittedName>
</protein>
<evidence type="ECO:0000313" key="2">
    <source>
        <dbReference type="EMBL" id="TVU41377.1"/>
    </source>
</evidence>
<evidence type="ECO:0000313" key="3">
    <source>
        <dbReference type="Proteomes" id="UP000324897"/>
    </source>
</evidence>
<reference evidence="2 3" key="1">
    <citation type="journal article" date="2019" name="Sci. Rep.">
        <title>A high-quality genome of Eragrostis curvula grass provides insights into Poaceae evolution and supports new strategies to enhance forage quality.</title>
        <authorList>
            <person name="Carballo J."/>
            <person name="Santos B.A.C.M."/>
            <person name="Zappacosta D."/>
            <person name="Garbus I."/>
            <person name="Selva J.P."/>
            <person name="Gallo C.A."/>
            <person name="Diaz A."/>
            <person name="Albertini E."/>
            <person name="Caccamo M."/>
            <person name="Echenique V."/>
        </authorList>
    </citation>
    <scope>NUCLEOTIDE SEQUENCE [LARGE SCALE GENOMIC DNA]</scope>
    <source>
        <strain evidence="3">cv. Victoria</strain>
        <tissue evidence="2">Leaf</tissue>
    </source>
</reference>
<proteinExistence type="predicted"/>
<name>A0A5J9W0D3_9POAL</name>
<keyword evidence="3" id="KW-1185">Reference proteome</keyword>
<dbReference type="EMBL" id="RWGY01000007">
    <property type="protein sequence ID" value="TVU41377.1"/>
    <property type="molecule type" value="Genomic_DNA"/>
</dbReference>
<comment type="caution">
    <text evidence="2">The sequence shown here is derived from an EMBL/GenBank/DDBJ whole genome shotgun (WGS) entry which is preliminary data.</text>
</comment>
<accession>A0A5J9W0D3</accession>
<dbReference type="Gramene" id="TVU41377">
    <property type="protein sequence ID" value="TVU41377"/>
    <property type="gene ID" value="EJB05_14885"/>
</dbReference>
<gene>
    <name evidence="2" type="ORF">EJB05_14885</name>
</gene>
<evidence type="ECO:0000256" key="1">
    <source>
        <dbReference type="SAM" id="MobiDB-lite"/>
    </source>
</evidence>
<dbReference type="AlphaFoldDB" id="A0A5J9W0D3"/>
<sequence length="252" mass="27856">MALRFLARRVGFPAAFRHRILLPYPSAGGSRSLTTKEGDHSDKVKFQFLRWKGSKVTGKEVGEQIAKCLVREDFKISEEGARELIFVKFGPIGKDSKVSDEDIHDRLGAILKAASNGTDTTRSATGDSWIQYIAFAIIAVAFTEVIMPSKPKKDEMERIKMEIERLQKENSTFRGIEHVVRALAVQGGLDYDALVQKTEPEKGGPRDGAQVEQSLGEDKAEIDEEAAAKMRAALEKLSKEVQKIAKGPRTGP</sequence>